<organism evidence="2">
    <name type="scientific">Puccinia triticina (isolate 1-1 / race 1 (BBBD))</name>
    <name type="common">Brown leaf rust fungus</name>
    <dbReference type="NCBI Taxonomy" id="630390"/>
    <lineage>
        <taxon>Eukaryota</taxon>
        <taxon>Fungi</taxon>
        <taxon>Dikarya</taxon>
        <taxon>Basidiomycota</taxon>
        <taxon>Pucciniomycotina</taxon>
        <taxon>Pucciniomycetes</taxon>
        <taxon>Pucciniales</taxon>
        <taxon>Pucciniaceae</taxon>
        <taxon>Puccinia</taxon>
    </lineage>
</organism>
<evidence type="ECO:0000256" key="1">
    <source>
        <dbReference type="SAM" id="MobiDB-lite"/>
    </source>
</evidence>
<name>A0A180GJ32_PUCT1</name>
<feature type="region of interest" description="Disordered" evidence="1">
    <location>
        <begin position="539"/>
        <end position="576"/>
    </location>
</feature>
<reference evidence="2" key="2">
    <citation type="submission" date="2016-05" db="EMBL/GenBank/DDBJ databases">
        <title>Comparative analysis highlights variable genome content of wheat rusts and divergence of the mating loci.</title>
        <authorList>
            <person name="Cuomo C.A."/>
            <person name="Bakkeren G."/>
            <person name="Szabo L."/>
            <person name="Khalil H."/>
            <person name="Joly D."/>
            <person name="Goldberg J."/>
            <person name="Young S."/>
            <person name="Zeng Q."/>
            <person name="Fellers J."/>
        </authorList>
    </citation>
    <scope>NUCLEOTIDE SEQUENCE [LARGE SCALE GENOMIC DNA]</scope>
    <source>
        <strain evidence="2">1-1 BBBD Race 1</strain>
    </source>
</reference>
<dbReference type="PANTHER" id="PTHR48147:SF3">
    <property type="entry name" value="MYELIN TRANSCRIPTION FACTOR 1-LIKE PROTEIN"/>
    <property type="match status" value="1"/>
</dbReference>
<feature type="region of interest" description="Disordered" evidence="1">
    <location>
        <begin position="376"/>
        <end position="420"/>
    </location>
</feature>
<dbReference type="STRING" id="630390.A0A180GJ32"/>
<dbReference type="EMBL" id="ADAS02000061">
    <property type="protein sequence ID" value="OAV92651.1"/>
    <property type="molecule type" value="Genomic_DNA"/>
</dbReference>
<sequence>MYALFNPLRLRGISGKGKDIFTHLAHHFSCRSSGELNGGTSIRSTITRGQNHMFEVLNAKYPASFIPGAFCSADYFLKVALDPKLHQSPEYKKLFHLHEHRTFTCELKPDTLQLHPTRADQSFHVVAMKPQMFDSNRIPYSDVAQLVEKWQSTGLIGHPGLVCKACNEVEPSSKPKHKPKKLKKKAKNKRDNSIEICHNPGVLQQSAHYIIDHSKLTFDKNDPPLHINFHLEVSDVDDIPRRDSFMATTNWPFKLNVGGATYTLISRGYWNGVHYWCKILRSANILAEKGSLTAVWMHNDVENDGYAQQINRVPSSIAGAEQFTSWLLYSRAWTPSKEEYVNKSIQRIVDDNPNAVGDVPFREMKAILNISPSSTLIAHEGPAPNNSQSQTVHSETPAEHSASPEESKPKKRARRKNKKMATIRELEEGDVESDVAKILDPDKLFIANQTFEDESFAVAKILDPDELFIANQTFKDESFAANQTVKEESFVGNQTIEDESFIANGIVADNSFMANQTGETVEDKSFFGNETVQNKIEQQSSQTQIRIKLKPPCPPAPAIPATSKSKRPTRQSNRKI</sequence>
<dbReference type="OrthoDB" id="10607870at2759"/>
<feature type="compositionally biased region" description="Basic residues" evidence="1">
    <location>
        <begin position="564"/>
        <end position="576"/>
    </location>
</feature>
<evidence type="ECO:0000313" key="4">
    <source>
        <dbReference type="Proteomes" id="UP000005240"/>
    </source>
</evidence>
<reference evidence="3" key="4">
    <citation type="submission" date="2025-05" db="UniProtKB">
        <authorList>
            <consortium name="EnsemblFungi"/>
        </authorList>
    </citation>
    <scope>IDENTIFICATION</scope>
    <source>
        <strain evidence="3">isolate 1-1 / race 1 (BBBD)</strain>
    </source>
</reference>
<evidence type="ECO:0000313" key="3">
    <source>
        <dbReference type="EnsemblFungi" id="PTTG_27582-t43_1-p1"/>
    </source>
</evidence>
<feature type="compositionally biased region" description="Basic residues" evidence="1">
    <location>
        <begin position="174"/>
        <end position="188"/>
    </location>
</feature>
<feature type="compositionally biased region" description="Basic and acidic residues" evidence="1">
    <location>
        <begin position="396"/>
        <end position="408"/>
    </location>
</feature>
<evidence type="ECO:0000313" key="2">
    <source>
        <dbReference type="EMBL" id="OAV92651.1"/>
    </source>
</evidence>
<proteinExistence type="predicted"/>
<feature type="compositionally biased region" description="Polar residues" evidence="1">
    <location>
        <begin position="384"/>
        <end position="394"/>
    </location>
</feature>
<dbReference type="Proteomes" id="UP000005240">
    <property type="component" value="Unassembled WGS sequence"/>
</dbReference>
<dbReference type="VEuPathDB" id="FungiDB:PTTG_27582"/>
<keyword evidence="4" id="KW-1185">Reference proteome</keyword>
<protein>
    <submittedName>
        <fullName evidence="2 3">Uncharacterized protein</fullName>
    </submittedName>
</protein>
<feature type="compositionally biased region" description="Basic residues" evidence="1">
    <location>
        <begin position="409"/>
        <end position="420"/>
    </location>
</feature>
<accession>A0A180GJ32</accession>
<feature type="region of interest" description="Disordered" evidence="1">
    <location>
        <begin position="169"/>
        <end position="190"/>
    </location>
</feature>
<dbReference type="EnsemblFungi" id="PTTG_27582-t43_1">
    <property type="protein sequence ID" value="PTTG_27582-t43_1-p1"/>
    <property type="gene ID" value="PTTG_27582"/>
</dbReference>
<gene>
    <name evidence="2" type="ORF">PTTG_27582</name>
</gene>
<reference evidence="2" key="1">
    <citation type="submission" date="2009-11" db="EMBL/GenBank/DDBJ databases">
        <authorList>
            <consortium name="The Broad Institute Genome Sequencing Platform"/>
            <person name="Ward D."/>
            <person name="Feldgarden M."/>
            <person name="Earl A."/>
            <person name="Young S.K."/>
            <person name="Zeng Q."/>
            <person name="Koehrsen M."/>
            <person name="Alvarado L."/>
            <person name="Berlin A."/>
            <person name="Bochicchio J."/>
            <person name="Borenstein D."/>
            <person name="Chapman S.B."/>
            <person name="Chen Z."/>
            <person name="Engels R."/>
            <person name="Freedman E."/>
            <person name="Gellesch M."/>
            <person name="Goldberg J."/>
            <person name="Griggs A."/>
            <person name="Gujja S."/>
            <person name="Heilman E."/>
            <person name="Heiman D."/>
            <person name="Hepburn T."/>
            <person name="Howarth C."/>
            <person name="Jen D."/>
            <person name="Larson L."/>
            <person name="Lewis B."/>
            <person name="Mehta T."/>
            <person name="Park D."/>
            <person name="Pearson M."/>
            <person name="Roberts A."/>
            <person name="Saif S."/>
            <person name="Shea T."/>
            <person name="Shenoy N."/>
            <person name="Sisk P."/>
            <person name="Stolte C."/>
            <person name="Sykes S."/>
            <person name="Thomson T."/>
            <person name="Walk T."/>
            <person name="White J."/>
            <person name="Yandava C."/>
            <person name="Izard J."/>
            <person name="Baranova O.V."/>
            <person name="Blanton J.M."/>
            <person name="Tanner A.C."/>
            <person name="Dewhirst F.E."/>
            <person name="Haas B."/>
            <person name="Nusbaum C."/>
            <person name="Birren B."/>
        </authorList>
    </citation>
    <scope>NUCLEOTIDE SEQUENCE [LARGE SCALE GENOMIC DNA]</scope>
    <source>
        <strain evidence="2">1-1 BBBD Race 1</strain>
    </source>
</reference>
<dbReference type="PANTHER" id="PTHR48147">
    <property type="entry name" value="PROTEIN CBG23787"/>
    <property type="match status" value="1"/>
</dbReference>
<dbReference type="AlphaFoldDB" id="A0A180GJ32"/>
<reference evidence="3 4" key="3">
    <citation type="journal article" date="2017" name="G3 (Bethesda)">
        <title>Comparative analysis highlights variable genome content of wheat rusts and divergence of the mating loci.</title>
        <authorList>
            <person name="Cuomo C.A."/>
            <person name="Bakkeren G."/>
            <person name="Khalil H.B."/>
            <person name="Panwar V."/>
            <person name="Joly D."/>
            <person name="Linning R."/>
            <person name="Sakthikumar S."/>
            <person name="Song X."/>
            <person name="Adiconis X."/>
            <person name="Fan L."/>
            <person name="Goldberg J.M."/>
            <person name="Levin J.Z."/>
            <person name="Young S."/>
            <person name="Zeng Q."/>
            <person name="Anikster Y."/>
            <person name="Bruce M."/>
            <person name="Wang M."/>
            <person name="Yin C."/>
            <person name="McCallum B."/>
            <person name="Szabo L.J."/>
            <person name="Hulbert S."/>
            <person name="Chen X."/>
            <person name="Fellers J.P."/>
        </authorList>
    </citation>
    <scope>NUCLEOTIDE SEQUENCE</scope>
    <source>
        <strain evidence="3">isolate 1-1 / race 1 (BBBD)</strain>
        <strain evidence="4">Isolate 1-1 / race 1 (BBBD)</strain>
    </source>
</reference>